<evidence type="ECO:0000313" key="2">
    <source>
        <dbReference type="Proteomes" id="UP000226192"/>
    </source>
</evidence>
<dbReference type="OrthoDB" id="2308815at2759"/>
<dbReference type="EMBL" id="NJET01000063">
    <property type="protein sequence ID" value="PHH62773.1"/>
    <property type="molecule type" value="Genomic_DNA"/>
</dbReference>
<protein>
    <submittedName>
        <fullName evidence="1">Uncharacterized protein</fullName>
    </submittedName>
</protein>
<proteinExistence type="predicted"/>
<gene>
    <name evidence="1" type="ORF">CDD81_6665</name>
</gene>
<dbReference type="PANTHER" id="PTHR48229">
    <property type="entry name" value="CAIB/BAIF FAMILY ENZYME (AFU_ORTHOLOGUE AFUA_1G05360)-RELATED"/>
    <property type="match status" value="1"/>
</dbReference>
<dbReference type="SUPFAM" id="SSF89796">
    <property type="entry name" value="CoA-transferase family III (CaiB/BaiF)"/>
    <property type="match status" value="1"/>
</dbReference>
<dbReference type="PANTHER" id="PTHR48229:SF2">
    <property type="entry name" value="CAIB_BAIF FAMILY PROTEIN"/>
    <property type="match status" value="1"/>
</dbReference>
<name>A0A2C5Y561_9HYPO</name>
<dbReference type="InterPro" id="IPR023606">
    <property type="entry name" value="CoA-Trfase_III_dom_1_sf"/>
</dbReference>
<accession>A0A2C5Y561</accession>
<evidence type="ECO:0000313" key="1">
    <source>
        <dbReference type="EMBL" id="PHH62773.1"/>
    </source>
</evidence>
<sequence>MGLDEPVVPPFPISDYGTACMGAIAALAGLLHRARRGGSWHGKVSLLHYDLLLFKAGLLPDAVQRDLRQTAGDCLSSLSHSSSVEQVSGAVLQQLRVLYPDFVDHDRYLDRWYSDCYASELSVVAPVVQVEGLQIGFRRAGRANGWDDATWDFADEEQRQCRTVCP</sequence>
<dbReference type="Gene3D" id="3.40.50.10540">
    <property type="entry name" value="Crotonobetainyl-coa:carnitine coa-transferase, domain 1"/>
    <property type="match status" value="1"/>
</dbReference>
<comment type="caution">
    <text evidence="1">The sequence shown here is derived from an EMBL/GenBank/DDBJ whole genome shotgun (WGS) entry which is preliminary data.</text>
</comment>
<reference evidence="1 2" key="1">
    <citation type="submission" date="2017-06" db="EMBL/GenBank/DDBJ databases">
        <title>Ant-infecting Ophiocordyceps genomes reveal a high diversity of potential behavioral manipulation genes and a possible major role for enterotoxins.</title>
        <authorList>
            <person name="De Bekker C."/>
            <person name="Evans H.C."/>
            <person name="Brachmann A."/>
            <person name="Hughes D.P."/>
        </authorList>
    </citation>
    <scope>NUCLEOTIDE SEQUENCE [LARGE SCALE GENOMIC DNA]</scope>
    <source>
        <strain evidence="1 2">Map64</strain>
    </source>
</reference>
<dbReference type="InterPro" id="IPR052985">
    <property type="entry name" value="CoA-trans_III_biosynth/detox"/>
</dbReference>
<dbReference type="Proteomes" id="UP000226192">
    <property type="component" value="Unassembled WGS sequence"/>
</dbReference>
<keyword evidence="2" id="KW-1185">Reference proteome</keyword>
<dbReference type="STRING" id="1399860.A0A2C5Y561"/>
<organism evidence="1 2">
    <name type="scientific">Ophiocordyceps australis</name>
    <dbReference type="NCBI Taxonomy" id="1399860"/>
    <lineage>
        <taxon>Eukaryota</taxon>
        <taxon>Fungi</taxon>
        <taxon>Dikarya</taxon>
        <taxon>Ascomycota</taxon>
        <taxon>Pezizomycotina</taxon>
        <taxon>Sordariomycetes</taxon>
        <taxon>Hypocreomycetidae</taxon>
        <taxon>Hypocreales</taxon>
        <taxon>Ophiocordycipitaceae</taxon>
        <taxon>Ophiocordyceps</taxon>
    </lineage>
</organism>
<dbReference type="AlphaFoldDB" id="A0A2C5Y561"/>